<comment type="caution">
    <text evidence="2">The sequence shown here is derived from an EMBL/GenBank/DDBJ whole genome shotgun (WGS) entry which is preliminary data.</text>
</comment>
<proteinExistence type="predicted"/>
<keyword evidence="3" id="KW-1185">Reference proteome</keyword>
<dbReference type="Proteomes" id="UP000031552">
    <property type="component" value="Unassembled WGS sequence"/>
</dbReference>
<organism evidence="2 3">
    <name type="scientific">Candidatus Criblamydia sequanensis CRIB-18</name>
    <dbReference type="NCBI Taxonomy" id="1437425"/>
    <lineage>
        <taxon>Bacteria</taxon>
        <taxon>Pseudomonadati</taxon>
        <taxon>Chlamydiota</taxon>
        <taxon>Chlamydiia</taxon>
        <taxon>Parachlamydiales</taxon>
        <taxon>Candidatus Criblamydiaceae</taxon>
        <taxon>Candidatus Criblamydia</taxon>
    </lineage>
</organism>
<keyword evidence="1" id="KW-0732">Signal</keyword>
<reference evidence="2" key="2">
    <citation type="submission" date="2014-09" db="EMBL/GenBank/DDBJ databases">
        <title>Criblamydia sequanensis harbors a mega-plasmid encoding arsenite resistance.</title>
        <authorList>
            <person name="Bertelli C."/>
            <person name="Goesmann A."/>
            <person name="Greub G."/>
        </authorList>
    </citation>
    <scope>NUCLEOTIDE SEQUENCE [LARGE SCALE GENOMIC DNA]</scope>
    <source>
        <strain evidence="2">CRIB-18</strain>
    </source>
</reference>
<name>A0A090D0W2_9BACT</name>
<gene>
    <name evidence="2" type="ORF">CSEC_2185</name>
</gene>
<evidence type="ECO:0000313" key="2">
    <source>
        <dbReference type="EMBL" id="CDR34991.1"/>
    </source>
</evidence>
<dbReference type="eggNOG" id="ENOG502ZJ9K">
    <property type="taxonomic scope" value="Bacteria"/>
</dbReference>
<feature type="signal peptide" evidence="1">
    <location>
        <begin position="1"/>
        <end position="26"/>
    </location>
</feature>
<dbReference type="EMBL" id="CCEJ010000011">
    <property type="protein sequence ID" value="CDR34991.1"/>
    <property type="molecule type" value="Genomic_DNA"/>
</dbReference>
<reference evidence="2" key="1">
    <citation type="submission" date="2013-12" db="EMBL/GenBank/DDBJ databases">
        <authorList>
            <person name="Linke B."/>
        </authorList>
    </citation>
    <scope>NUCLEOTIDE SEQUENCE [LARGE SCALE GENOMIC DNA]</scope>
    <source>
        <strain evidence="2">CRIB-18</strain>
    </source>
</reference>
<dbReference type="RefSeq" id="WP_041018544.1">
    <property type="nucleotide sequence ID" value="NZ_CCEJ010000011.1"/>
</dbReference>
<evidence type="ECO:0000313" key="3">
    <source>
        <dbReference type="Proteomes" id="UP000031552"/>
    </source>
</evidence>
<protein>
    <submittedName>
        <fullName evidence="2">Conserved putative secreted protein</fullName>
    </submittedName>
</protein>
<feature type="chain" id="PRO_5001853805" evidence="1">
    <location>
        <begin position="27"/>
        <end position="154"/>
    </location>
</feature>
<sequence length="154" mass="18348">MFSKNFKIFLLSFCFFGFFSSASLKAYEDIPACFKDLERNFFTRKDVFQALDMYPLMVYTSTWDAIYQEIKYQSASIPDRVRAEAKLLNPNPLQHPFDPKKSLDILKVVLFTTFKEAVLKYTVERFDGAMETMFDYLLEQNEYQWQLCLRSKKR</sequence>
<evidence type="ECO:0000256" key="1">
    <source>
        <dbReference type="SAM" id="SignalP"/>
    </source>
</evidence>
<dbReference type="AlphaFoldDB" id="A0A090D0W2"/>
<accession>A0A090D0W2</accession>
<dbReference type="STRING" id="1437425.CSEC_2185"/>
<dbReference type="OrthoDB" id="9903253at2"/>